<sequence>MTWVLVIGAGWLLLAALIAVLIGRSVRLADARAAAEAERDEPNFAVDPATEPGGSPAGTVLPFPATAGDAPPTPAPRPSTGDAPTIPGIPVARPGAPRAQESGSQTDPIRRTGIG</sequence>
<name>A0ABP6PJW8_9ACTN</name>
<comment type="caution">
    <text evidence="2">The sequence shown here is derived from an EMBL/GenBank/DDBJ whole genome shotgun (WGS) entry which is preliminary data.</text>
</comment>
<evidence type="ECO:0000313" key="2">
    <source>
        <dbReference type="EMBL" id="GAA3180901.1"/>
    </source>
</evidence>
<organism evidence="2 3">
    <name type="scientific">Blastococcus jejuensis</name>
    <dbReference type="NCBI Taxonomy" id="351224"/>
    <lineage>
        <taxon>Bacteria</taxon>
        <taxon>Bacillati</taxon>
        <taxon>Actinomycetota</taxon>
        <taxon>Actinomycetes</taxon>
        <taxon>Geodermatophilales</taxon>
        <taxon>Geodermatophilaceae</taxon>
        <taxon>Blastococcus</taxon>
    </lineage>
</organism>
<proteinExistence type="predicted"/>
<dbReference type="Proteomes" id="UP001499924">
    <property type="component" value="Unassembled WGS sequence"/>
</dbReference>
<gene>
    <name evidence="2" type="ORF">GCM10010531_38830</name>
</gene>
<feature type="region of interest" description="Disordered" evidence="1">
    <location>
        <begin position="34"/>
        <end position="115"/>
    </location>
</feature>
<evidence type="ECO:0000256" key="1">
    <source>
        <dbReference type="SAM" id="MobiDB-lite"/>
    </source>
</evidence>
<protein>
    <submittedName>
        <fullName evidence="2">Uncharacterized protein</fullName>
    </submittedName>
</protein>
<dbReference type="EMBL" id="BAAAVV010000013">
    <property type="protein sequence ID" value="GAA3180901.1"/>
    <property type="molecule type" value="Genomic_DNA"/>
</dbReference>
<evidence type="ECO:0000313" key="3">
    <source>
        <dbReference type="Proteomes" id="UP001499924"/>
    </source>
</evidence>
<dbReference type="RefSeq" id="WP_344690706.1">
    <property type="nucleotide sequence ID" value="NZ_BAAAVV010000013.1"/>
</dbReference>
<keyword evidence="3" id="KW-1185">Reference proteome</keyword>
<accession>A0ABP6PJW8</accession>
<reference evidence="3" key="1">
    <citation type="journal article" date="2019" name="Int. J. Syst. Evol. Microbiol.">
        <title>The Global Catalogue of Microorganisms (GCM) 10K type strain sequencing project: providing services to taxonomists for standard genome sequencing and annotation.</title>
        <authorList>
            <consortium name="The Broad Institute Genomics Platform"/>
            <consortium name="The Broad Institute Genome Sequencing Center for Infectious Disease"/>
            <person name="Wu L."/>
            <person name="Ma J."/>
        </authorList>
    </citation>
    <scope>NUCLEOTIDE SEQUENCE [LARGE SCALE GENOMIC DNA]</scope>
    <source>
        <strain evidence="3">JCM 15614</strain>
    </source>
</reference>